<comment type="subcellular location">
    <subcellularLocation>
        <location evidence="1">Cell membrane</location>
        <topology evidence="1">Multi-pass membrane protein</topology>
    </subcellularLocation>
</comment>
<evidence type="ECO:0000256" key="2">
    <source>
        <dbReference type="ARBA" id="ARBA00022475"/>
    </source>
</evidence>
<feature type="transmembrane region" description="Helical" evidence="6">
    <location>
        <begin position="184"/>
        <end position="206"/>
    </location>
</feature>
<evidence type="ECO:0000256" key="1">
    <source>
        <dbReference type="ARBA" id="ARBA00004651"/>
    </source>
</evidence>
<dbReference type="KEGG" id="agl:PYTT_1855"/>
<dbReference type="AlphaFoldDB" id="A0A1H6M7P5"/>
<evidence type="ECO:0000313" key="8">
    <source>
        <dbReference type="Proteomes" id="UP000176204"/>
    </source>
</evidence>
<evidence type="ECO:0000313" key="7">
    <source>
        <dbReference type="EMBL" id="SEH93542.1"/>
    </source>
</evidence>
<dbReference type="InterPro" id="IPR051449">
    <property type="entry name" value="ABC-2_transporter_component"/>
</dbReference>
<name>A0A1H6M7P5_9BACT</name>
<sequence>MSDSEQVSVSPKKSACAACRCLGRLVSRTGRYASSCLTIFGKELRSYLMTPFGWVILACVMGLQGFSLNAALKIVKDAPQRDGLMFIMMSLPVFWFYFLFIFPLITMRTFAEEERMGTLETLLTAPVTTGQVVLGKFASALVFYMVLWVPLMLYPWMSGLANALTEFQYGYLPSATLEYRMADWMGTYLILFLLGAWFISLGILCSSLTRSQIIAGIVTIGVLISYFFLGLVPMLWGEFPAASIFHYMSCKEQLDAFTNGLVDTRPVVLYLTLTVLTLALTVRIVDYRRWRR</sequence>
<evidence type="ECO:0000256" key="5">
    <source>
        <dbReference type="ARBA" id="ARBA00023136"/>
    </source>
</evidence>
<keyword evidence="5 6" id="KW-0472">Membrane</keyword>
<evidence type="ECO:0000256" key="4">
    <source>
        <dbReference type="ARBA" id="ARBA00022989"/>
    </source>
</evidence>
<dbReference type="RefSeq" id="WP_083077095.1">
    <property type="nucleotide sequence ID" value="NZ_LIGX01000041.1"/>
</dbReference>
<organism evidence="7 8">
    <name type="scientific">Akkermansia glycaniphila</name>
    <dbReference type="NCBI Taxonomy" id="1679444"/>
    <lineage>
        <taxon>Bacteria</taxon>
        <taxon>Pseudomonadati</taxon>
        <taxon>Verrucomicrobiota</taxon>
        <taxon>Verrucomicrobiia</taxon>
        <taxon>Verrucomicrobiales</taxon>
        <taxon>Akkermansiaceae</taxon>
        <taxon>Akkermansia</taxon>
    </lineage>
</organism>
<evidence type="ECO:0000256" key="3">
    <source>
        <dbReference type="ARBA" id="ARBA00022692"/>
    </source>
</evidence>
<evidence type="ECO:0000256" key="6">
    <source>
        <dbReference type="SAM" id="Phobius"/>
    </source>
</evidence>
<dbReference type="PANTHER" id="PTHR30294">
    <property type="entry name" value="MEMBRANE COMPONENT OF ABC TRANSPORTER YHHJ-RELATED"/>
    <property type="match status" value="1"/>
</dbReference>
<gene>
    <name evidence="7" type="ORF">PYTT_1855</name>
</gene>
<feature type="transmembrane region" description="Helical" evidence="6">
    <location>
        <begin position="141"/>
        <end position="164"/>
    </location>
</feature>
<feature type="transmembrane region" description="Helical" evidence="6">
    <location>
        <begin position="267"/>
        <end position="285"/>
    </location>
</feature>
<feature type="transmembrane region" description="Helical" evidence="6">
    <location>
        <begin position="213"/>
        <end position="236"/>
    </location>
</feature>
<keyword evidence="3 6" id="KW-0812">Transmembrane</keyword>
<dbReference type="GO" id="GO:0140359">
    <property type="term" value="F:ABC-type transporter activity"/>
    <property type="evidence" value="ECO:0007669"/>
    <property type="project" value="InterPro"/>
</dbReference>
<keyword evidence="4 6" id="KW-1133">Transmembrane helix</keyword>
<keyword evidence="8" id="KW-1185">Reference proteome</keyword>
<reference evidence="8" key="1">
    <citation type="submission" date="2016-09" db="EMBL/GenBank/DDBJ databases">
        <authorList>
            <person name="Koehorst J."/>
        </authorList>
    </citation>
    <scope>NUCLEOTIDE SEQUENCE [LARGE SCALE GENOMIC DNA]</scope>
</reference>
<accession>A0A1H6M7P5</accession>
<keyword evidence="2" id="KW-1003">Cell membrane</keyword>
<dbReference type="PANTHER" id="PTHR30294:SF29">
    <property type="entry name" value="MULTIDRUG ABC TRANSPORTER PERMEASE YBHS-RELATED"/>
    <property type="match status" value="1"/>
</dbReference>
<protein>
    <submittedName>
        <fullName evidence="7">Abc-2 family transporter protein</fullName>
    </submittedName>
</protein>
<dbReference type="EMBL" id="LT629973">
    <property type="protein sequence ID" value="SEH93542.1"/>
    <property type="molecule type" value="Genomic_DNA"/>
</dbReference>
<dbReference type="OrthoDB" id="9794512at2"/>
<proteinExistence type="predicted"/>
<dbReference type="Proteomes" id="UP000176204">
    <property type="component" value="Chromosome I"/>
</dbReference>
<feature type="transmembrane region" description="Helical" evidence="6">
    <location>
        <begin position="84"/>
        <end position="105"/>
    </location>
</feature>
<feature type="transmembrane region" description="Helical" evidence="6">
    <location>
        <begin position="52"/>
        <end position="72"/>
    </location>
</feature>
<dbReference type="STRING" id="1679444.PYTT_1855"/>
<dbReference type="GO" id="GO:0005886">
    <property type="term" value="C:plasma membrane"/>
    <property type="evidence" value="ECO:0007669"/>
    <property type="project" value="UniProtKB-SubCell"/>
</dbReference>
<dbReference type="Pfam" id="PF12679">
    <property type="entry name" value="ABC2_membrane_2"/>
    <property type="match status" value="1"/>
</dbReference>